<dbReference type="RefSeq" id="XP_003117040.2">
    <property type="nucleotide sequence ID" value="XM_003116992.2"/>
</dbReference>
<comment type="similarity">
    <text evidence="1">Belongs to the LDH2/MDH2 oxidoreductase family.</text>
</comment>
<protein>
    <recommendedName>
        <fullName evidence="6">Malate dehydrogenase</fullName>
    </recommendedName>
</protein>
<keyword evidence="3" id="KW-1133">Transmembrane helix</keyword>
<dbReference type="SUPFAM" id="SSF89733">
    <property type="entry name" value="L-sulfolactate dehydrogenase-like"/>
    <property type="match status" value="1"/>
</dbReference>
<reference evidence="4 5" key="1">
    <citation type="submission" date="2019-12" db="EMBL/GenBank/DDBJ databases">
        <title>Chromosome-level assembly of the Caenorhabditis remanei genome.</title>
        <authorList>
            <person name="Teterina A.A."/>
            <person name="Willis J.H."/>
            <person name="Phillips P.C."/>
        </authorList>
    </citation>
    <scope>NUCLEOTIDE SEQUENCE [LARGE SCALE GENOMIC DNA]</scope>
    <source>
        <strain evidence="4 5">PX506</strain>
        <tissue evidence="4">Whole organism</tissue>
    </source>
</reference>
<dbReference type="CTD" id="9822520"/>
<accession>A0A6A5HEZ5</accession>
<proteinExistence type="inferred from homology"/>
<feature type="transmembrane region" description="Helical" evidence="3">
    <location>
        <begin position="469"/>
        <end position="492"/>
    </location>
</feature>
<evidence type="ECO:0000256" key="1">
    <source>
        <dbReference type="ARBA" id="ARBA00006056"/>
    </source>
</evidence>
<keyword evidence="3" id="KW-0812">Transmembrane</keyword>
<comment type="caution">
    <text evidence="4">The sequence shown here is derived from an EMBL/GenBank/DDBJ whole genome shotgun (WGS) entry which is preliminary data.</text>
</comment>
<dbReference type="Gene3D" id="1.10.1530.10">
    <property type="match status" value="1"/>
</dbReference>
<feature type="transmembrane region" description="Helical" evidence="3">
    <location>
        <begin position="390"/>
        <end position="416"/>
    </location>
</feature>
<name>A0A6A5HEZ5_CAERE</name>
<feature type="transmembrane region" description="Helical" evidence="3">
    <location>
        <begin position="356"/>
        <end position="378"/>
    </location>
</feature>
<evidence type="ECO:0000256" key="2">
    <source>
        <dbReference type="ARBA" id="ARBA00023002"/>
    </source>
</evidence>
<dbReference type="InterPro" id="IPR043143">
    <property type="entry name" value="Mal/L-sulf/L-lact_DH-like_NADP"/>
</dbReference>
<dbReference type="Gene3D" id="3.30.1370.60">
    <property type="entry name" value="Hypothetical oxidoreductase yiak, domain 2"/>
    <property type="match status" value="1"/>
</dbReference>
<evidence type="ECO:0000313" key="5">
    <source>
        <dbReference type="Proteomes" id="UP000483820"/>
    </source>
</evidence>
<dbReference type="Pfam" id="PF02615">
    <property type="entry name" value="Ldh_2"/>
    <property type="match status" value="1"/>
</dbReference>
<gene>
    <name evidence="4" type="ORF">GCK72_005570</name>
</gene>
<organism evidence="4 5">
    <name type="scientific">Caenorhabditis remanei</name>
    <name type="common">Caenorhabditis vulgaris</name>
    <dbReference type="NCBI Taxonomy" id="31234"/>
    <lineage>
        <taxon>Eukaryota</taxon>
        <taxon>Metazoa</taxon>
        <taxon>Ecdysozoa</taxon>
        <taxon>Nematoda</taxon>
        <taxon>Chromadorea</taxon>
        <taxon>Rhabditida</taxon>
        <taxon>Rhabditina</taxon>
        <taxon>Rhabditomorpha</taxon>
        <taxon>Rhabditoidea</taxon>
        <taxon>Rhabditidae</taxon>
        <taxon>Peloderinae</taxon>
        <taxon>Caenorhabditis</taxon>
    </lineage>
</organism>
<dbReference type="GO" id="GO:0016491">
    <property type="term" value="F:oxidoreductase activity"/>
    <property type="evidence" value="ECO:0007669"/>
    <property type="project" value="UniProtKB-KW"/>
</dbReference>
<feature type="transmembrane region" description="Helical" evidence="3">
    <location>
        <begin position="428"/>
        <end position="449"/>
    </location>
</feature>
<dbReference type="GeneID" id="9822520"/>
<sequence>MAAPDESVVSKDEMRRFMVDCMTTAGASESHATQLALVLLEGDIRGHYSHGLNRLDMYVRDVQQKVCKGDGEPVILKEKAGTAWVDGNNLLGPVVGNFCMDLAIKKAKDAGIGWVVAKGSNHYGIAGWYALRAMKQGMLGMSMTNTSPISYPTRSAVPALGTNPISLAAPGTGDDAFVLDMASTTVAIGKVELAARKENPVPLSWGVGAGGKETTDPSHVLNGGGLLPLGGVEVSGGYKGYGLSSMIEIFCGILAGAHWGPHVRKWMSTSAEADLGQCFVAIDPEAFAPGFAERLQDFMQTMRALPTSSPSFKVEVAGDMERRHELLVNDLGGIPYHKNQIAFVNDLASKLGVKPVALFASIVVATIILISEISLAVFEYIHCRLDGNPLSAVFAGIFTVHSVFTTFYIIGAFRLIECFMVPWLTLQLIFLTTFALFVIVWWIATLLSIFNLVQYYHTTSDQGLTNAEFFVLTGVILTIVLVVSIKLSHILYRGFVTVRNQNLARYRITEAIQRKDSVLKPSYV</sequence>
<dbReference type="InterPro" id="IPR036111">
    <property type="entry name" value="Mal/L-sulfo/L-lacto_DH-like_sf"/>
</dbReference>
<keyword evidence="2" id="KW-0560">Oxidoreductase</keyword>
<evidence type="ECO:0008006" key="6">
    <source>
        <dbReference type="Google" id="ProtNLM"/>
    </source>
</evidence>
<evidence type="ECO:0000256" key="3">
    <source>
        <dbReference type="SAM" id="Phobius"/>
    </source>
</evidence>
<evidence type="ECO:0000313" key="4">
    <source>
        <dbReference type="EMBL" id="KAF1765617.1"/>
    </source>
</evidence>
<dbReference type="AlphaFoldDB" id="A0A6A5HEZ5"/>
<dbReference type="KEGG" id="crq:GCK72_005570"/>
<dbReference type="InterPro" id="IPR043144">
    <property type="entry name" value="Mal/L-sulf/L-lact_DH-like_ah"/>
</dbReference>
<dbReference type="InterPro" id="IPR003767">
    <property type="entry name" value="Malate/L-lactate_DH-like"/>
</dbReference>
<dbReference type="PANTHER" id="PTHR11091:SF0">
    <property type="entry name" value="MALATE DEHYDROGENASE"/>
    <property type="match status" value="1"/>
</dbReference>
<dbReference type="PANTHER" id="PTHR11091">
    <property type="entry name" value="OXIDOREDUCTASE-RELATED"/>
    <property type="match status" value="1"/>
</dbReference>
<dbReference type="EMBL" id="WUAV01000002">
    <property type="protein sequence ID" value="KAF1765617.1"/>
    <property type="molecule type" value="Genomic_DNA"/>
</dbReference>
<dbReference type="Proteomes" id="UP000483820">
    <property type="component" value="Chromosome II"/>
</dbReference>
<keyword evidence="3" id="KW-0472">Membrane</keyword>